<dbReference type="Pfam" id="PF03640">
    <property type="entry name" value="Lipoprotein_15"/>
    <property type="match status" value="2"/>
</dbReference>
<dbReference type="InterPro" id="IPR005297">
    <property type="entry name" value="Lipoprotein_repeat"/>
</dbReference>
<evidence type="ECO:0000313" key="2">
    <source>
        <dbReference type="EMBL" id="PZM13580.1"/>
    </source>
</evidence>
<evidence type="ECO:0000313" key="3">
    <source>
        <dbReference type="Proteomes" id="UP000248925"/>
    </source>
</evidence>
<feature type="chain" id="PRO_5016140729" description="Lipoprotein" evidence="1">
    <location>
        <begin position="23"/>
        <end position="126"/>
    </location>
</feature>
<evidence type="ECO:0008006" key="4">
    <source>
        <dbReference type="Google" id="ProtNLM"/>
    </source>
</evidence>
<keyword evidence="1" id="KW-0732">Signal</keyword>
<protein>
    <recommendedName>
        <fullName evidence="4">Lipoprotein</fullName>
    </recommendedName>
</protein>
<accession>A0A2W4ET37</accession>
<dbReference type="EMBL" id="PCDP01000035">
    <property type="protein sequence ID" value="PZM13580.1"/>
    <property type="molecule type" value="Genomic_DNA"/>
</dbReference>
<dbReference type="Proteomes" id="UP000248925">
    <property type="component" value="Unassembled WGS sequence"/>
</dbReference>
<dbReference type="PIRSF" id="PIRSF029720">
    <property type="entry name" value="UCP029720"/>
    <property type="match status" value="1"/>
</dbReference>
<dbReference type="PANTHER" id="PTHR39335:SF1">
    <property type="entry name" value="BLL4220 PROTEIN"/>
    <property type="match status" value="1"/>
</dbReference>
<dbReference type="PANTHER" id="PTHR39335">
    <property type="entry name" value="BLL4220 PROTEIN"/>
    <property type="match status" value="1"/>
</dbReference>
<dbReference type="RefSeq" id="WP_111160429.1">
    <property type="nucleotide sequence ID" value="NZ_PCDP01000035.1"/>
</dbReference>
<sequence>MKAIKFLPVLILATAAATAAFAAAPVKTMESSKGKVLADEKGMTLYTFKNDKKDVSNCYDDCAKAWPPFMADGKAKASGAYSIVDRKDGMKQWAKDGMPLYFFVKDTKAGDVAGDGVKGVWDAARP</sequence>
<feature type="signal peptide" evidence="1">
    <location>
        <begin position="1"/>
        <end position="22"/>
    </location>
</feature>
<proteinExistence type="predicted"/>
<dbReference type="AlphaFoldDB" id="A0A2W4ET37"/>
<dbReference type="OrthoDB" id="9800666at2"/>
<comment type="caution">
    <text evidence="2">The sequence shown here is derived from an EMBL/GenBank/DDBJ whole genome shotgun (WGS) entry which is preliminary data.</text>
</comment>
<organism evidence="2 3">
    <name type="scientific">Rhizobium tubonense</name>
    <dbReference type="NCBI Taxonomy" id="484088"/>
    <lineage>
        <taxon>Bacteria</taxon>
        <taxon>Pseudomonadati</taxon>
        <taxon>Pseudomonadota</taxon>
        <taxon>Alphaproteobacteria</taxon>
        <taxon>Hyphomicrobiales</taxon>
        <taxon>Rhizobiaceae</taxon>
        <taxon>Rhizobium/Agrobacterium group</taxon>
        <taxon>Rhizobium</taxon>
    </lineage>
</organism>
<dbReference type="GO" id="GO:0043448">
    <property type="term" value="P:alkane catabolic process"/>
    <property type="evidence" value="ECO:0007669"/>
    <property type="project" value="TreeGrafter"/>
</dbReference>
<dbReference type="InterPro" id="IPR014558">
    <property type="entry name" value="UCP029720"/>
</dbReference>
<gene>
    <name evidence="2" type="ORF">CPY51_11790</name>
</gene>
<reference evidence="2 3" key="1">
    <citation type="journal article" date="2018" name="Sci. Rep.">
        <title>Rhizobium tumorigenes sp. nov., a novel plant tumorigenic bacterium isolated from cane gall tumors on thornless blackberry.</title>
        <authorList>
            <person name="Kuzmanovi N."/>
            <person name="Smalla K."/>
            <person name="Gronow S."/>
            <person name="PuBawska J."/>
        </authorList>
    </citation>
    <scope>NUCLEOTIDE SEQUENCE [LARGE SCALE GENOMIC DNA]</scope>
    <source>
        <strain evidence="2 3">CCBAU 85046</strain>
    </source>
</reference>
<name>A0A2W4ET37_9HYPH</name>
<evidence type="ECO:0000256" key="1">
    <source>
        <dbReference type="SAM" id="SignalP"/>
    </source>
</evidence>
<keyword evidence="3" id="KW-1185">Reference proteome</keyword>